<keyword evidence="3" id="KW-1185">Reference proteome</keyword>
<sequence length="131" mass="14601">MSTAPAGARGDVEGEVRLLRQSLTALQEAIAAAERGREATNADLAAVQRRLITKTDQALPHDDGIRKRITTAIESSFATARRALTARWNEIVGLLTKACRRVQDELDEAERELKRREEAKRLMRQNAHRSG</sequence>
<protein>
    <submittedName>
        <fullName evidence="2">Uncharacterized protein</fullName>
    </submittedName>
</protein>
<dbReference type="RefSeq" id="WP_111254763.1">
    <property type="nucleotide sequence ID" value="NZ_POTW01000022.1"/>
</dbReference>
<evidence type="ECO:0000256" key="1">
    <source>
        <dbReference type="SAM" id="Coils"/>
    </source>
</evidence>
<evidence type="ECO:0000313" key="3">
    <source>
        <dbReference type="Proteomes" id="UP000248764"/>
    </source>
</evidence>
<organism evidence="2 3">
    <name type="scientific">Jiangella anatolica</name>
    <dbReference type="NCBI Taxonomy" id="2670374"/>
    <lineage>
        <taxon>Bacteria</taxon>
        <taxon>Bacillati</taxon>
        <taxon>Actinomycetota</taxon>
        <taxon>Actinomycetes</taxon>
        <taxon>Jiangellales</taxon>
        <taxon>Jiangellaceae</taxon>
        <taxon>Jiangella</taxon>
    </lineage>
</organism>
<dbReference type="EMBL" id="POTW01000022">
    <property type="protein sequence ID" value="PZF83693.1"/>
    <property type="molecule type" value="Genomic_DNA"/>
</dbReference>
<gene>
    <name evidence="2" type="ORF">C1I92_11280</name>
</gene>
<comment type="caution">
    <text evidence="2">The sequence shown here is derived from an EMBL/GenBank/DDBJ whole genome shotgun (WGS) entry which is preliminary data.</text>
</comment>
<name>A0A2W2CU52_9ACTN</name>
<evidence type="ECO:0000313" key="2">
    <source>
        <dbReference type="EMBL" id="PZF83693.1"/>
    </source>
</evidence>
<keyword evidence="1" id="KW-0175">Coiled coil</keyword>
<accession>A0A2W2CU52</accession>
<proteinExistence type="predicted"/>
<dbReference type="AlphaFoldDB" id="A0A2W2CU52"/>
<feature type="coiled-coil region" evidence="1">
    <location>
        <begin position="92"/>
        <end position="126"/>
    </location>
</feature>
<reference evidence="2 3" key="1">
    <citation type="submission" date="2018-01" db="EMBL/GenBank/DDBJ databases">
        <title>Draft genome sequence of Jiangella sp. GTF31.</title>
        <authorList>
            <person name="Sahin N."/>
            <person name="Ay H."/>
            <person name="Saygin H."/>
        </authorList>
    </citation>
    <scope>NUCLEOTIDE SEQUENCE [LARGE SCALE GENOMIC DNA]</scope>
    <source>
        <strain evidence="2 3">GTF31</strain>
    </source>
</reference>
<dbReference type="Proteomes" id="UP000248764">
    <property type="component" value="Unassembled WGS sequence"/>
</dbReference>